<gene>
    <name evidence="1" type="ORF">GCM10011379_35910</name>
</gene>
<name>A0A917MX74_9BACT</name>
<reference evidence="1" key="2">
    <citation type="submission" date="2020-09" db="EMBL/GenBank/DDBJ databases">
        <authorList>
            <person name="Sun Q."/>
            <person name="Zhou Y."/>
        </authorList>
    </citation>
    <scope>NUCLEOTIDE SEQUENCE</scope>
    <source>
        <strain evidence="1">CGMCC 1.15290</strain>
    </source>
</reference>
<dbReference type="SUPFAM" id="SSF53335">
    <property type="entry name" value="S-adenosyl-L-methionine-dependent methyltransferases"/>
    <property type="match status" value="1"/>
</dbReference>
<dbReference type="Proteomes" id="UP000627292">
    <property type="component" value="Unassembled WGS sequence"/>
</dbReference>
<organism evidence="1 2">
    <name type="scientific">Filimonas zeae</name>
    <dbReference type="NCBI Taxonomy" id="1737353"/>
    <lineage>
        <taxon>Bacteria</taxon>
        <taxon>Pseudomonadati</taxon>
        <taxon>Bacteroidota</taxon>
        <taxon>Chitinophagia</taxon>
        <taxon>Chitinophagales</taxon>
        <taxon>Chitinophagaceae</taxon>
        <taxon>Filimonas</taxon>
    </lineage>
</organism>
<evidence type="ECO:0000313" key="1">
    <source>
        <dbReference type="EMBL" id="GGH73888.1"/>
    </source>
</evidence>
<comment type="caution">
    <text evidence="1">The sequence shown here is derived from an EMBL/GenBank/DDBJ whole genome shotgun (WGS) entry which is preliminary data.</text>
</comment>
<evidence type="ECO:0000313" key="2">
    <source>
        <dbReference type="Proteomes" id="UP000627292"/>
    </source>
</evidence>
<dbReference type="EMBL" id="BMIB01000003">
    <property type="protein sequence ID" value="GGH73888.1"/>
    <property type="molecule type" value="Genomic_DNA"/>
</dbReference>
<evidence type="ECO:0008006" key="3">
    <source>
        <dbReference type="Google" id="ProtNLM"/>
    </source>
</evidence>
<reference evidence="1" key="1">
    <citation type="journal article" date="2014" name="Int. J. Syst. Evol. Microbiol.">
        <title>Complete genome sequence of Corynebacterium casei LMG S-19264T (=DSM 44701T), isolated from a smear-ripened cheese.</title>
        <authorList>
            <consortium name="US DOE Joint Genome Institute (JGI-PGF)"/>
            <person name="Walter F."/>
            <person name="Albersmeier A."/>
            <person name="Kalinowski J."/>
            <person name="Ruckert C."/>
        </authorList>
    </citation>
    <scope>NUCLEOTIDE SEQUENCE</scope>
    <source>
        <strain evidence="1">CGMCC 1.15290</strain>
    </source>
</reference>
<dbReference type="RefSeq" id="WP_188954780.1">
    <property type="nucleotide sequence ID" value="NZ_BMIB01000003.1"/>
</dbReference>
<proteinExistence type="predicted"/>
<sequence>MSTTISKDFAPGLMQHNYFTRKGLKEGIEFFAGRMKGRMLDFGCGAKPYRSLFTVDEYIGIDYENEGHSHKNEQIDVFYDGKHIPFPDEHFDAVLCTEVIEHVFNLEEVLKELNRVTRRDAKLLFTCPFVWNEHEVPYDFARYTRFAIESLFERNGFEIVEFRKSGNFITTIGQMVCLYAQESIYPVMKKIAPLRWLYKILFMLGPNVSALVLNKLLPANQSLYLNNIFVARKK</sequence>
<dbReference type="InterPro" id="IPR029063">
    <property type="entry name" value="SAM-dependent_MTases_sf"/>
</dbReference>
<accession>A0A917MX74</accession>
<dbReference type="Pfam" id="PF13489">
    <property type="entry name" value="Methyltransf_23"/>
    <property type="match status" value="1"/>
</dbReference>
<keyword evidence="2" id="KW-1185">Reference proteome</keyword>
<protein>
    <recommendedName>
        <fullName evidence="3">Methyltransferase domain-containing protein</fullName>
    </recommendedName>
</protein>
<dbReference type="CDD" id="cd02440">
    <property type="entry name" value="AdoMet_MTases"/>
    <property type="match status" value="1"/>
</dbReference>
<dbReference type="AlphaFoldDB" id="A0A917MX74"/>
<dbReference type="Gene3D" id="3.40.50.150">
    <property type="entry name" value="Vaccinia Virus protein VP39"/>
    <property type="match status" value="1"/>
</dbReference>